<keyword evidence="3" id="KW-1185">Reference proteome</keyword>
<evidence type="ECO:0000256" key="1">
    <source>
        <dbReference type="SAM" id="Phobius"/>
    </source>
</evidence>
<sequence>MNIKVRALFLPSTKEKTGFLTTRCIITVIACIAITTLYINDVSRPDFSNDGFLGWVGWYDQGEYYKSANALASGNLAPSEHTYPPGYPILAAPFIRLSPQHAFLPVILVSSFLVFFIFLSVATRALGLAPATLSLILGAFALPDVTRAYVIPWTNTFSAALLGLLYFLIDRVSRKVRYPTGRGSLLHTLAIAFVAGYIFTVRPVDILLTIPAAIALLAIWYRSWSISTCRATRPYIIMLALGLPTAALAPSLMLLFNQVVYADAFGGYLKIATPEGGGGGFDFAIVLQKMISLLIDGREMYLTDRLGLFSLLPWTLMGICALPCLFFRLPIALKALSIACLMQLFVYSGFGDLTGHNLYKYLNVRCFIWPTLWLSFFATWGILLIIKQSGRHRVATSLIIISGSIILLCLRVNATRWPAPDFEIGPDNRAQTFRVTHNKEQPISFIDLLESTAMRFHPDSRQTKVWVDGVPLLSEADYKVCGGTALPFFRILFTRPISGEVIDVNLTPTSPTHNISGASRIYLGTLSSEISNPVYKRGGSELSKYILLTAHSTEQFEFGHDRIGNYLLREGWSSPEQSHAWSNMAHSVIEFGVIKDNHTHELTLTGNTFGKQNTDIIINGTKVGSITGVHDQQIFKININVPPDRVTNNGKIRLELRHHNAVSPFDLGMNGDKRQLAIALKGLKVSVVR</sequence>
<feature type="transmembrane region" description="Helical" evidence="1">
    <location>
        <begin position="126"/>
        <end position="143"/>
    </location>
</feature>
<proteinExistence type="predicted"/>
<reference evidence="2" key="1">
    <citation type="submission" date="2023-03" db="EMBL/GenBank/DDBJ databases">
        <title>Lomoglobus Profundus gen. nov., sp. nov., a novel member of the phylum Verrucomicrobia, isolated from deep-marine sediment of South China Sea.</title>
        <authorList>
            <person name="Ahmad T."/>
            <person name="Ishaq S.E."/>
            <person name="Wang F."/>
        </authorList>
    </citation>
    <scope>NUCLEOTIDE SEQUENCE</scope>
    <source>
        <strain evidence="2">LMO-M01</strain>
    </source>
</reference>
<accession>A0AAF0CSN5</accession>
<protein>
    <submittedName>
        <fullName evidence="2">Uncharacterized protein</fullName>
    </submittedName>
</protein>
<feature type="transmembrane region" description="Helical" evidence="1">
    <location>
        <begin position="102"/>
        <end position="119"/>
    </location>
</feature>
<dbReference type="Proteomes" id="UP001218638">
    <property type="component" value="Chromosome"/>
</dbReference>
<feature type="transmembrane region" description="Helical" evidence="1">
    <location>
        <begin position="20"/>
        <end position="39"/>
    </location>
</feature>
<feature type="transmembrane region" description="Helical" evidence="1">
    <location>
        <begin position="366"/>
        <end position="386"/>
    </location>
</feature>
<feature type="transmembrane region" description="Helical" evidence="1">
    <location>
        <begin position="181"/>
        <end position="200"/>
    </location>
</feature>
<feature type="transmembrane region" description="Helical" evidence="1">
    <location>
        <begin position="392"/>
        <end position="410"/>
    </location>
</feature>
<organism evidence="2 3">
    <name type="scientific">Synoicihabitans lomoniglobus</name>
    <dbReference type="NCBI Taxonomy" id="2909285"/>
    <lineage>
        <taxon>Bacteria</taxon>
        <taxon>Pseudomonadati</taxon>
        <taxon>Verrucomicrobiota</taxon>
        <taxon>Opitutia</taxon>
        <taxon>Opitutales</taxon>
        <taxon>Opitutaceae</taxon>
        <taxon>Synoicihabitans</taxon>
    </lineage>
</organism>
<feature type="transmembrane region" description="Helical" evidence="1">
    <location>
        <begin position="206"/>
        <end position="223"/>
    </location>
</feature>
<dbReference type="KEGG" id="slom:PXH66_10990"/>
<keyword evidence="1" id="KW-1133">Transmembrane helix</keyword>
<dbReference type="RefSeq" id="WP_330931528.1">
    <property type="nucleotide sequence ID" value="NZ_CP119075.1"/>
</dbReference>
<name>A0AAF0CSN5_9BACT</name>
<feature type="transmembrane region" description="Helical" evidence="1">
    <location>
        <begin position="276"/>
        <end position="295"/>
    </location>
</feature>
<dbReference type="EMBL" id="CP119075">
    <property type="protein sequence ID" value="WED67374.1"/>
    <property type="molecule type" value="Genomic_DNA"/>
</dbReference>
<dbReference type="AlphaFoldDB" id="A0AAF0CSN5"/>
<evidence type="ECO:0000313" key="2">
    <source>
        <dbReference type="EMBL" id="WED67374.1"/>
    </source>
</evidence>
<feature type="transmembrane region" description="Helical" evidence="1">
    <location>
        <begin position="335"/>
        <end position="354"/>
    </location>
</feature>
<feature type="transmembrane region" description="Helical" evidence="1">
    <location>
        <begin position="235"/>
        <end position="256"/>
    </location>
</feature>
<feature type="transmembrane region" description="Helical" evidence="1">
    <location>
        <begin position="149"/>
        <end position="169"/>
    </location>
</feature>
<keyword evidence="1" id="KW-0472">Membrane</keyword>
<evidence type="ECO:0000313" key="3">
    <source>
        <dbReference type="Proteomes" id="UP001218638"/>
    </source>
</evidence>
<gene>
    <name evidence="2" type="ORF">PXH66_10990</name>
</gene>
<keyword evidence="1" id="KW-0812">Transmembrane</keyword>